<evidence type="ECO:0000313" key="1">
    <source>
        <dbReference type="EMBL" id="CAB1436603.1"/>
    </source>
</evidence>
<accession>A0A9N7UPY5</accession>
<evidence type="ECO:0000313" key="2">
    <source>
        <dbReference type="Proteomes" id="UP001153269"/>
    </source>
</evidence>
<gene>
    <name evidence="1" type="ORF">PLEPLA_LOCUS24636</name>
</gene>
<reference evidence="1" key="1">
    <citation type="submission" date="2020-03" db="EMBL/GenBank/DDBJ databases">
        <authorList>
            <person name="Weist P."/>
        </authorList>
    </citation>
    <scope>NUCLEOTIDE SEQUENCE</scope>
</reference>
<keyword evidence="2" id="KW-1185">Reference proteome</keyword>
<dbReference type="EMBL" id="CADEAL010001911">
    <property type="protein sequence ID" value="CAB1436603.1"/>
    <property type="molecule type" value="Genomic_DNA"/>
</dbReference>
<proteinExistence type="predicted"/>
<sequence>MTSVPRSPAPSHPASIDLLLIVNRWARARCAEAQCAARLKDFFGGEVLVRWRLTASLVRGLSLSWAAGRCPSPVQKAPATLDACRALLVDHISYGPAGGTLGWRLAADLELVRTRGIRLFN</sequence>
<name>A0A9N7UPY5_PLEPL</name>
<comment type="caution">
    <text evidence="1">The sequence shown here is derived from an EMBL/GenBank/DDBJ whole genome shotgun (WGS) entry which is preliminary data.</text>
</comment>
<protein>
    <submittedName>
        <fullName evidence="1">Uncharacterized protein</fullName>
    </submittedName>
</protein>
<dbReference type="Proteomes" id="UP001153269">
    <property type="component" value="Unassembled WGS sequence"/>
</dbReference>
<organism evidence="1 2">
    <name type="scientific">Pleuronectes platessa</name>
    <name type="common">European plaice</name>
    <dbReference type="NCBI Taxonomy" id="8262"/>
    <lineage>
        <taxon>Eukaryota</taxon>
        <taxon>Metazoa</taxon>
        <taxon>Chordata</taxon>
        <taxon>Craniata</taxon>
        <taxon>Vertebrata</taxon>
        <taxon>Euteleostomi</taxon>
        <taxon>Actinopterygii</taxon>
        <taxon>Neopterygii</taxon>
        <taxon>Teleostei</taxon>
        <taxon>Neoteleostei</taxon>
        <taxon>Acanthomorphata</taxon>
        <taxon>Carangaria</taxon>
        <taxon>Pleuronectiformes</taxon>
        <taxon>Pleuronectoidei</taxon>
        <taxon>Pleuronectidae</taxon>
        <taxon>Pleuronectes</taxon>
    </lineage>
</organism>
<dbReference type="AlphaFoldDB" id="A0A9N7UPY5"/>